<comment type="similarity">
    <text evidence="7">Belongs to the NAGSA dehydrogenase family. Type 1 subfamily.</text>
</comment>
<dbReference type="Pfam" id="PF22698">
    <property type="entry name" value="Semialdhyde_dhC_1"/>
    <property type="match status" value="1"/>
</dbReference>
<keyword evidence="3 7" id="KW-0028">Amino-acid biosynthesis</keyword>
<evidence type="ECO:0000256" key="2">
    <source>
        <dbReference type="ARBA" id="ARBA00022571"/>
    </source>
</evidence>
<dbReference type="CDD" id="cd23934">
    <property type="entry name" value="AGPR_1_C"/>
    <property type="match status" value="1"/>
</dbReference>
<evidence type="ECO:0000259" key="9">
    <source>
        <dbReference type="SMART" id="SM00859"/>
    </source>
</evidence>
<comment type="subcellular location">
    <subcellularLocation>
        <location evidence="7">Cytoplasm</location>
    </subcellularLocation>
</comment>
<dbReference type="Pfam" id="PF01118">
    <property type="entry name" value="Semialdhyde_dh"/>
    <property type="match status" value="1"/>
</dbReference>
<dbReference type="PROSITE" id="PS01224">
    <property type="entry name" value="ARGC"/>
    <property type="match status" value="1"/>
</dbReference>
<organism evidence="10 11">
    <name type="scientific">Halonatronomonas betaini</name>
    <dbReference type="NCBI Taxonomy" id="2778430"/>
    <lineage>
        <taxon>Bacteria</taxon>
        <taxon>Bacillati</taxon>
        <taxon>Bacillota</taxon>
        <taxon>Clostridia</taxon>
        <taxon>Halanaerobiales</taxon>
        <taxon>Halarsenatibacteraceae</taxon>
        <taxon>Halonatronomonas</taxon>
    </lineage>
</organism>
<evidence type="ECO:0000256" key="6">
    <source>
        <dbReference type="ARBA" id="ARBA00050557"/>
    </source>
</evidence>
<gene>
    <name evidence="7" type="primary">argC</name>
    <name evidence="10" type="ORF">I0Q91_04190</name>
</gene>
<dbReference type="NCBIfam" id="TIGR01850">
    <property type="entry name" value="argC"/>
    <property type="match status" value="1"/>
</dbReference>
<dbReference type="EC" id="1.2.1.38" evidence="7"/>
<dbReference type="InterPro" id="IPR000534">
    <property type="entry name" value="Semialdehyde_DH_NAD-bd"/>
</dbReference>
<dbReference type="CDD" id="cd17895">
    <property type="entry name" value="AGPR_1_N"/>
    <property type="match status" value="1"/>
</dbReference>
<accession>A0A931ATD3</accession>
<keyword evidence="5 7" id="KW-0560">Oxidoreductase</keyword>
<dbReference type="Gene3D" id="3.30.360.10">
    <property type="entry name" value="Dihydrodipicolinate Reductase, domain 2"/>
    <property type="match status" value="1"/>
</dbReference>
<dbReference type="InterPro" id="IPR036291">
    <property type="entry name" value="NAD(P)-bd_dom_sf"/>
</dbReference>
<protein>
    <recommendedName>
        <fullName evidence="7">N-acetyl-gamma-glutamyl-phosphate reductase</fullName>
        <shortName evidence="7">AGPR</shortName>
        <ecNumber evidence="7">1.2.1.38</ecNumber>
    </recommendedName>
    <alternativeName>
        <fullName evidence="7">N-acetyl-glutamate semialdehyde dehydrogenase</fullName>
        <shortName evidence="7">NAGSA dehydrogenase</shortName>
    </alternativeName>
</protein>
<dbReference type="Proteomes" id="UP000621436">
    <property type="component" value="Unassembled WGS sequence"/>
</dbReference>
<keyword evidence="4 7" id="KW-0521">NADP</keyword>
<comment type="function">
    <text evidence="7">Catalyzes the NADPH-dependent reduction of N-acetyl-5-glutamyl phosphate to yield N-acetyl-L-glutamate 5-semialdehyde.</text>
</comment>
<feature type="active site" evidence="7 8">
    <location>
        <position position="149"/>
    </location>
</feature>
<dbReference type="SUPFAM" id="SSF51735">
    <property type="entry name" value="NAD(P)-binding Rossmann-fold domains"/>
    <property type="match status" value="1"/>
</dbReference>
<name>A0A931ATD3_9FIRM</name>
<keyword evidence="11" id="KW-1185">Reference proteome</keyword>
<evidence type="ECO:0000313" key="10">
    <source>
        <dbReference type="EMBL" id="MBF8436269.1"/>
    </source>
</evidence>
<dbReference type="InterPro" id="IPR050085">
    <property type="entry name" value="AGPR"/>
</dbReference>
<proteinExistence type="inferred from homology"/>
<dbReference type="RefSeq" id="WP_270453074.1">
    <property type="nucleotide sequence ID" value="NZ_JADPIE010000002.1"/>
</dbReference>
<dbReference type="GO" id="GO:0006526">
    <property type="term" value="P:L-arginine biosynthetic process"/>
    <property type="evidence" value="ECO:0007669"/>
    <property type="project" value="UniProtKB-UniRule"/>
</dbReference>
<comment type="pathway">
    <text evidence="1 7">Amino-acid biosynthesis; L-arginine biosynthesis; N(2)-acetyl-L-ornithine from L-glutamate: step 3/4.</text>
</comment>
<comment type="caution">
    <text evidence="10">The sequence shown here is derived from an EMBL/GenBank/DDBJ whole genome shotgun (WGS) entry which is preliminary data.</text>
</comment>
<dbReference type="SMART" id="SM00859">
    <property type="entry name" value="Semialdhyde_dh"/>
    <property type="match status" value="1"/>
</dbReference>
<dbReference type="Gene3D" id="3.40.50.720">
    <property type="entry name" value="NAD(P)-binding Rossmann-like Domain"/>
    <property type="match status" value="1"/>
</dbReference>
<evidence type="ECO:0000313" key="11">
    <source>
        <dbReference type="Proteomes" id="UP000621436"/>
    </source>
</evidence>
<dbReference type="SUPFAM" id="SSF55347">
    <property type="entry name" value="Glyceraldehyde-3-phosphate dehydrogenase-like, C-terminal domain"/>
    <property type="match status" value="1"/>
</dbReference>
<comment type="catalytic activity">
    <reaction evidence="6 7">
        <text>N-acetyl-L-glutamate 5-semialdehyde + phosphate + NADP(+) = N-acetyl-L-glutamyl 5-phosphate + NADPH + H(+)</text>
        <dbReference type="Rhea" id="RHEA:21588"/>
        <dbReference type="ChEBI" id="CHEBI:15378"/>
        <dbReference type="ChEBI" id="CHEBI:29123"/>
        <dbReference type="ChEBI" id="CHEBI:43474"/>
        <dbReference type="ChEBI" id="CHEBI:57783"/>
        <dbReference type="ChEBI" id="CHEBI:57936"/>
        <dbReference type="ChEBI" id="CHEBI:58349"/>
        <dbReference type="EC" id="1.2.1.38"/>
    </reaction>
</comment>
<reference evidence="10" key="1">
    <citation type="submission" date="2020-11" db="EMBL/GenBank/DDBJ databases">
        <title>Halonatronomonas betainensis gen. nov., sp. nov. a novel haloalkaliphilic representative of the family Halanaerobiacae capable of betaine degradation.</title>
        <authorList>
            <person name="Boltyanskaya Y."/>
            <person name="Kevbrin V."/>
            <person name="Detkova E."/>
            <person name="Grouzdev D.S."/>
            <person name="Koziaeva V."/>
            <person name="Zhilina T."/>
        </authorList>
    </citation>
    <scope>NUCLEOTIDE SEQUENCE</scope>
    <source>
        <strain evidence="10">Z-7014</strain>
    </source>
</reference>
<dbReference type="GO" id="GO:0070401">
    <property type="term" value="F:NADP+ binding"/>
    <property type="evidence" value="ECO:0007669"/>
    <property type="project" value="InterPro"/>
</dbReference>
<evidence type="ECO:0000256" key="8">
    <source>
        <dbReference type="PROSITE-ProRule" id="PRU10010"/>
    </source>
</evidence>
<dbReference type="InterPro" id="IPR058924">
    <property type="entry name" value="AGPR_dimerisation_dom"/>
</dbReference>
<dbReference type="AlphaFoldDB" id="A0A931ATD3"/>
<dbReference type="PANTHER" id="PTHR32338">
    <property type="entry name" value="N-ACETYL-GAMMA-GLUTAMYL-PHOSPHATE REDUCTASE, CHLOROPLASTIC-RELATED-RELATED"/>
    <property type="match status" value="1"/>
</dbReference>
<dbReference type="FunFam" id="3.30.360.10:FF:000014">
    <property type="entry name" value="N-acetyl-gamma-glutamyl-phosphate reductase"/>
    <property type="match status" value="1"/>
</dbReference>
<dbReference type="GO" id="GO:0005737">
    <property type="term" value="C:cytoplasm"/>
    <property type="evidence" value="ECO:0007669"/>
    <property type="project" value="UniProtKB-SubCell"/>
</dbReference>
<evidence type="ECO:0000256" key="3">
    <source>
        <dbReference type="ARBA" id="ARBA00022605"/>
    </source>
</evidence>
<sequence length="343" mass="38464">MINVSIIGATGYTGMELVRLLAAHPEVKIQQITSESFAGREIAEIYPHLKDKFKMELKSINIADITSKSELVFTALPHGISMEIVPELINSGLKVIDLSADFRYQSQALYENWYQQHLSPELITEAVYGLPEINQKAISTARLIANPGCYPTASILALYPLIKEGLISPDNLIIDAKSGVSGAGRKPSQQLHFCETAENFKAYKVGEHRHQSEIIEKLVGWSGKEVDLIFTPHLLPVKRGILITCYAILEEERLRFDLIKTYQKFYSQKEFIRIFEDKELELKYVTGSNYCDITVKKVGPKKVVIMAAIDNLIKGSAGQAVQNLNLNQGYPEKMGLELTGRYI</sequence>
<dbReference type="PANTHER" id="PTHR32338:SF10">
    <property type="entry name" value="N-ACETYL-GAMMA-GLUTAMYL-PHOSPHATE REDUCTASE, CHLOROPLASTIC-RELATED"/>
    <property type="match status" value="1"/>
</dbReference>
<dbReference type="InterPro" id="IPR023013">
    <property type="entry name" value="AGPR_AS"/>
</dbReference>
<keyword evidence="7" id="KW-0963">Cytoplasm</keyword>
<keyword evidence="2 7" id="KW-0055">Arginine biosynthesis</keyword>
<evidence type="ECO:0000256" key="5">
    <source>
        <dbReference type="ARBA" id="ARBA00023002"/>
    </source>
</evidence>
<dbReference type="EMBL" id="JADPIE010000002">
    <property type="protein sequence ID" value="MBF8436269.1"/>
    <property type="molecule type" value="Genomic_DNA"/>
</dbReference>
<dbReference type="InterPro" id="IPR000706">
    <property type="entry name" value="AGPR_type-1"/>
</dbReference>
<dbReference type="GO" id="GO:0003942">
    <property type="term" value="F:N-acetyl-gamma-glutamyl-phosphate reductase activity"/>
    <property type="evidence" value="ECO:0007669"/>
    <property type="project" value="UniProtKB-UniRule"/>
</dbReference>
<evidence type="ECO:0000256" key="4">
    <source>
        <dbReference type="ARBA" id="ARBA00022857"/>
    </source>
</evidence>
<evidence type="ECO:0000256" key="1">
    <source>
        <dbReference type="ARBA" id="ARBA00004862"/>
    </source>
</evidence>
<feature type="domain" description="Semialdehyde dehydrogenase NAD-binding" evidence="9">
    <location>
        <begin position="3"/>
        <end position="141"/>
    </location>
</feature>
<dbReference type="HAMAP" id="MF_00150">
    <property type="entry name" value="ArgC_type1"/>
    <property type="match status" value="1"/>
</dbReference>
<dbReference type="GO" id="GO:0051287">
    <property type="term" value="F:NAD binding"/>
    <property type="evidence" value="ECO:0007669"/>
    <property type="project" value="InterPro"/>
</dbReference>
<evidence type="ECO:0000256" key="7">
    <source>
        <dbReference type="HAMAP-Rule" id="MF_00150"/>
    </source>
</evidence>